<feature type="region of interest" description="Disordered" evidence="1">
    <location>
        <begin position="1"/>
        <end position="23"/>
    </location>
</feature>
<feature type="compositionally biased region" description="Polar residues" evidence="1">
    <location>
        <begin position="9"/>
        <end position="23"/>
    </location>
</feature>
<reference evidence="2" key="1">
    <citation type="submission" date="2023-08" db="EMBL/GenBank/DDBJ databases">
        <authorList>
            <person name="Chen Y."/>
            <person name="Shah S."/>
            <person name="Dougan E. K."/>
            <person name="Thang M."/>
            <person name="Chan C."/>
        </authorList>
    </citation>
    <scope>NUCLEOTIDE SEQUENCE</scope>
</reference>
<feature type="region of interest" description="Disordered" evidence="1">
    <location>
        <begin position="60"/>
        <end position="112"/>
    </location>
</feature>
<sequence>MWECHSRSPRLTSQPAKKGQRTCSTMAQRTLGAGWGSIEKAMECRCGQTERAMKASGRETKLMDGGGSFMRTGTSMRASGLQTQPTGKARTITLMGPNTKVSGSMTGNMGRA</sequence>
<feature type="compositionally biased region" description="Polar residues" evidence="1">
    <location>
        <begin position="99"/>
        <end position="112"/>
    </location>
</feature>
<protein>
    <submittedName>
        <fullName evidence="2">Uncharacterized protein</fullName>
    </submittedName>
</protein>
<organism evidence="2 3">
    <name type="scientific">Effrenium voratum</name>
    <dbReference type="NCBI Taxonomy" id="2562239"/>
    <lineage>
        <taxon>Eukaryota</taxon>
        <taxon>Sar</taxon>
        <taxon>Alveolata</taxon>
        <taxon>Dinophyceae</taxon>
        <taxon>Suessiales</taxon>
        <taxon>Symbiodiniaceae</taxon>
        <taxon>Effrenium</taxon>
    </lineage>
</organism>
<name>A0AA36JSF6_9DINO</name>
<gene>
    <name evidence="2" type="ORF">EVOR1521_LOCUS31566</name>
</gene>
<dbReference type="EMBL" id="CAUJNA010003841">
    <property type="protein sequence ID" value="CAJ1410817.1"/>
    <property type="molecule type" value="Genomic_DNA"/>
</dbReference>
<accession>A0AA36JSF6</accession>
<feature type="compositionally biased region" description="Polar residues" evidence="1">
    <location>
        <begin position="71"/>
        <end position="86"/>
    </location>
</feature>
<proteinExistence type="predicted"/>
<evidence type="ECO:0000313" key="2">
    <source>
        <dbReference type="EMBL" id="CAJ1410817.1"/>
    </source>
</evidence>
<evidence type="ECO:0000256" key="1">
    <source>
        <dbReference type="SAM" id="MobiDB-lite"/>
    </source>
</evidence>
<evidence type="ECO:0000313" key="3">
    <source>
        <dbReference type="Proteomes" id="UP001178507"/>
    </source>
</evidence>
<dbReference type="Proteomes" id="UP001178507">
    <property type="component" value="Unassembled WGS sequence"/>
</dbReference>
<dbReference type="AlphaFoldDB" id="A0AA36JSF6"/>
<keyword evidence="3" id="KW-1185">Reference proteome</keyword>
<comment type="caution">
    <text evidence="2">The sequence shown here is derived from an EMBL/GenBank/DDBJ whole genome shotgun (WGS) entry which is preliminary data.</text>
</comment>